<feature type="compositionally biased region" description="Low complexity" evidence="1">
    <location>
        <begin position="196"/>
        <end position="208"/>
    </location>
</feature>
<dbReference type="AlphaFoldDB" id="A0A0D2EGN3"/>
<feature type="compositionally biased region" description="Polar residues" evidence="1">
    <location>
        <begin position="86"/>
        <end position="95"/>
    </location>
</feature>
<dbReference type="HOGENOM" id="CLU_1272124_0_0_1"/>
<feature type="compositionally biased region" description="Basic and acidic residues" evidence="1">
    <location>
        <begin position="127"/>
        <end position="140"/>
    </location>
</feature>
<protein>
    <submittedName>
        <fullName evidence="2">Uncharacterized protein</fullName>
    </submittedName>
</protein>
<evidence type="ECO:0000256" key="1">
    <source>
        <dbReference type="SAM" id="MobiDB-lite"/>
    </source>
</evidence>
<feature type="region of interest" description="Disordered" evidence="1">
    <location>
        <begin position="31"/>
        <end position="217"/>
    </location>
</feature>
<evidence type="ECO:0000313" key="2">
    <source>
        <dbReference type="EMBL" id="KIW73492.1"/>
    </source>
</evidence>
<feature type="compositionally biased region" description="Basic and acidic residues" evidence="1">
    <location>
        <begin position="178"/>
        <end position="190"/>
    </location>
</feature>
<proteinExistence type="predicted"/>
<dbReference type="EMBL" id="KN846956">
    <property type="protein sequence ID" value="KIW73492.1"/>
    <property type="molecule type" value="Genomic_DNA"/>
</dbReference>
<accession>A0A0D2EGN3</accession>
<organism evidence="2 3">
    <name type="scientific">Phialophora macrospora</name>
    <dbReference type="NCBI Taxonomy" id="1851006"/>
    <lineage>
        <taxon>Eukaryota</taxon>
        <taxon>Fungi</taxon>
        <taxon>Dikarya</taxon>
        <taxon>Ascomycota</taxon>
        <taxon>Pezizomycotina</taxon>
        <taxon>Eurotiomycetes</taxon>
        <taxon>Chaetothyriomycetidae</taxon>
        <taxon>Chaetothyriales</taxon>
        <taxon>Herpotrichiellaceae</taxon>
        <taxon>Phialophora</taxon>
    </lineage>
</organism>
<keyword evidence="3" id="KW-1185">Reference proteome</keyword>
<evidence type="ECO:0000313" key="3">
    <source>
        <dbReference type="Proteomes" id="UP000054266"/>
    </source>
</evidence>
<sequence>MPPLPRTKLHASEELRQAGVAADLQYQDTHMATHTGGRAPGRLEGNVAPGQVTSGPAASVSECPSVRQGVGSPLSHPHVDDDQPPQRGTESQGVPGTSPPGSLRFPQAHTLNDRLQDHRKGRTSTVQRRDVGSESPRRESSPVTQPTPPPRTLSYDYLQEIGSLHSDVKQRPSPGVDQDNRTWHLQHGDDVGNGDRSFGSPRSGSLSLSDDDQDQMS</sequence>
<name>A0A0D2EGN3_9EURO</name>
<dbReference type="Proteomes" id="UP000054266">
    <property type="component" value="Unassembled WGS sequence"/>
</dbReference>
<reference evidence="2 3" key="1">
    <citation type="submission" date="2015-01" db="EMBL/GenBank/DDBJ databases">
        <title>The Genome Sequence of Capronia semiimmersa CBS27337.</title>
        <authorList>
            <consortium name="The Broad Institute Genomics Platform"/>
            <person name="Cuomo C."/>
            <person name="de Hoog S."/>
            <person name="Gorbushina A."/>
            <person name="Stielow B."/>
            <person name="Teixiera M."/>
            <person name="Abouelleil A."/>
            <person name="Chapman S.B."/>
            <person name="Priest M."/>
            <person name="Young S.K."/>
            <person name="Wortman J."/>
            <person name="Nusbaum C."/>
            <person name="Birren B."/>
        </authorList>
    </citation>
    <scope>NUCLEOTIDE SEQUENCE [LARGE SCALE GENOMIC DNA]</scope>
    <source>
        <strain evidence="2 3">CBS 27337</strain>
    </source>
</reference>
<gene>
    <name evidence="2" type="ORF">PV04_01606</name>
</gene>